<evidence type="ECO:0000313" key="2">
    <source>
        <dbReference type="Proteomes" id="UP000257109"/>
    </source>
</evidence>
<dbReference type="AlphaFoldDB" id="A0A371EYC9"/>
<dbReference type="EMBL" id="QJKJ01011525">
    <property type="protein sequence ID" value="RDX70933.1"/>
    <property type="molecule type" value="Genomic_DNA"/>
</dbReference>
<organism evidence="1 2">
    <name type="scientific">Mucuna pruriens</name>
    <name type="common">Velvet bean</name>
    <name type="synonym">Dolichos pruriens</name>
    <dbReference type="NCBI Taxonomy" id="157652"/>
    <lineage>
        <taxon>Eukaryota</taxon>
        <taxon>Viridiplantae</taxon>
        <taxon>Streptophyta</taxon>
        <taxon>Embryophyta</taxon>
        <taxon>Tracheophyta</taxon>
        <taxon>Spermatophyta</taxon>
        <taxon>Magnoliopsida</taxon>
        <taxon>eudicotyledons</taxon>
        <taxon>Gunneridae</taxon>
        <taxon>Pentapetalae</taxon>
        <taxon>rosids</taxon>
        <taxon>fabids</taxon>
        <taxon>Fabales</taxon>
        <taxon>Fabaceae</taxon>
        <taxon>Papilionoideae</taxon>
        <taxon>50 kb inversion clade</taxon>
        <taxon>NPAAA clade</taxon>
        <taxon>indigoferoid/millettioid clade</taxon>
        <taxon>Phaseoleae</taxon>
        <taxon>Mucuna</taxon>
    </lineage>
</organism>
<comment type="caution">
    <text evidence="1">The sequence shown here is derived from an EMBL/GenBank/DDBJ whole genome shotgun (WGS) entry which is preliminary data.</text>
</comment>
<keyword evidence="2" id="KW-1185">Reference proteome</keyword>
<feature type="non-terminal residue" evidence="1">
    <location>
        <position position="1"/>
    </location>
</feature>
<evidence type="ECO:0000313" key="1">
    <source>
        <dbReference type="EMBL" id="RDX70933.1"/>
    </source>
</evidence>
<proteinExistence type="predicted"/>
<reference evidence="1" key="1">
    <citation type="submission" date="2018-05" db="EMBL/GenBank/DDBJ databases">
        <title>Draft genome of Mucuna pruriens seed.</title>
        <authorList>
            <person name="Nnadi N.E."/>
            <person name="Vos R."/>
            <person name="Hasami M.H."/>
            <person name="Devisetty U.K."/>
            <person name="Aguiy J.C."/>
        </authorList>
    </citation>
    <scope>NUCLEOTIDE SEQUENCE [LARGE SCALE GENOMIC DNA]</scope>
    <source>
        <strain evidence="1">JCA_2017</strain>
    </source>
</reference>
<sequence>MGMRSSLRPHEFSGSRVGRKGTRITFIEVLGLLVGKDDTYCVGCETRSWSKGCHISGIKAEGMAGRGRDNRVIVDALMVAVGAIGIESFLEKQPTCVQGRLRPKQCSKLDQRSGEDLLCYGLMHRRPSIDGRTLMLVWKMKDMLSPVKACVEV</sequence>
<accession>A0A371EYC9</accession>
<gene>
    <name evidence="1" type="ORF">CR513_49772</name>
</gene>
<protein>
    <submittedName>
        <fullName evidence="1">Uncharacterized protein</fullName>
    </submittedName>
</protein>
<name>A0A371EYC9_MUCPR</name>
<dbReference type="Proteomes" id="UP000257109">
    <property type="component" value="Unassembled WGS sequence"/>
</dbReference>